<feature type="compositionally biased region" description="Basic and acidic residues" evidence="1">
    <location>
        <begin position="17"/>
        <end position="35"/>
    </location>
</feature>
<gene>
    <name evidence="2" type="ORF">Tci_030687</name>
</gene>
<reference evidence="2" key="1">
    <citation type="journal article" date="2019" name="Sci. Rep.">
        <title>Draft genome of Tanacetum cinerariifolium, the natural source of mosquito coil.</title>
        <authorList>
            <person name="Yamashiro T."/>
            <person name="Shiraishi A."/>
            <person name="Satake H."/>
            <person name="Nakayama K."/>
        </authorList>
    </citation>
    <scope>NUCLEOTIDE SEQUENCE</scope>
</reference>
<comment type="caution">
    <text evidence="2">The sequence shown here is derived from an EMBL/GenBank/DDBJ whole genome shotgun (WGS) entry which is preliminary data.</text>
</comment>
<sequence>MSSTSSLLTFMLCGVGDDEKSGSEDNHNEDDHVTEVENVNENENKTDRNDHSVIEENRKGEDLSAKRKFKSKFNTK</sequence>
<feature type="region of interest" description="Disordered" evidence="1">
    <location>
        <begin position="15"/>
        <end position="76"/>
    </location>
</feature>
<dbReference type="AlphaFoldDB" id="A0A6L2LC49"/>
<name>A0A6L2LC49_TANCI</name>
<evidence type="ECO:0000313" key="2">
    <source>
        <dbReference type="EMBL" id="GEU58709.1"/>
    </source>
</evidence>
<accession>A0A6L2LC49</accession>
<organism evidence="2">
    <name type="scientific">Tanacetum cinerariifolium</name>
    <name type="common">Dalmatian daisy</name>
    <name type="synonym">Chrysanthemum cinerariifolium</name>
    <dbReference type="NCBI Taxonomy" id="118510"/>
    <lineage>
        <taxon>Eukaryota</taxon>
        <taxon>Viridiplantae</taxon>
        <taxon>Streptophyta</taxon>
        <taxon>Embryophyta</taxon>
        <taxon>Tracheophyta</taxon>
        <taxon>Spermatophyta</taxon>
        <taxon>Magnoliopsida</taxon>
        <taxon>eudicotyledons</taxon>
        <taxon>Gunneridae</taxon>
        <taxon>Pentapetalae</taxon>
        <taxon>asterids</taxon>
        <taxon>campanulids</taxon>
        <taxon>Asterales</taxon>
        <taxon>Asteraceae</taxon>
        <taxon>Asteroideae</taxon>
        <taxon>Anthemideae</taxon>
        <taxon>Anthemidinae</taxon>
        <taxon>Tanacetum</taxon>
    </lineage>
</organism>
<dbReference type="EMBL" id="BKCJ010004047">
    <property type="protein sequence ID" value="GEU58709.1"/>
    <property type="molecule type" value="Genomic_DNA"/>
</dbReference>
<feature type="compositionally biased region" description="Basic residues" evidence="1">
    <location>
        <begin position="66"/>
        <end position="76"/>
    </location>
</feature>
<evidence type="ECO:0000256" key="1">
    <source>
        <dbReference type="SAM" id="MobiDB-lite"/>
    </source>
</evidence>
<feature type="compositionally biased region" description="Basic and acidic residues" evidence="1">
    <location>
        <begin position="42"/>
        <end position="65"/>
    </location>
</feature>
<protein>
    <submittedName>
        <fullName evidence="2">Uncharacterized protein</fullName>
    </submittedName>
</protein>
<proteinExistence type="predicted"/>